<dbReference type="PANTHER" id="PTHR43877">
    <property type="entry name" value="AMINOALKYLPHOSPHONATE N-ACETYLTRANSFERASE-RELATED-RELATED"/>
    <property type="match status" value="1"/>
</dbReference>
<dbReference type="RefSeq" id="WP_341366265.1">
    <property type="nucleotide sequence ID" value="NZ_CP150951.2"/>
</dbReference>
<dbReference type="EMBL" id="CP150951">
    <property type="protein sequence ID" value="WZC48146.1"/>
    <property type="molecule type" value="Genomic_DNA"/>
</dbReference>
<dbReference type="InterPro" id="IPR000182">
    <property type="entry name" value="GNAT_dom"/>
</dbReference>
<dbReference type="Gene3D" id="3.40.630.30">
    <property type="match status" value="1"/>
</dbReference>
<dbReference type="InterPro" id="IPR016181">
    <property type="entry name" value="Acyl_CoA_acyltransferase"/>
</dbReference>
<dbReference type="CDD" id="cd04301">
    <property type="entry name" value="NAT_SF"/>
    <property type="match status" value="1"/>
</dbReference>
<evidence type="ECO:0000256" key="1">
    <source>
        <dbReference type="ARBA" id="ARBA00022679"/>
    </source>
</evidence>
<dbReference type="PROSITE" id="PS51186">
    <property type="entry name" value="GNAT"/>
    <property type="match status" value="1"/>
</dbReference>
<dbReference type="InterPro" id="IPR050832">
    <property type="entry name" value="Bact_Acetyltransf"/>
</dbReference>
<proteinExistence type="predicted"/>
<dbReference type="Pfam" id="PF00583">
    <property type="entry name" value="Acetyltransf_1"/>
    <property type="match status" value="1"/>
</dbReference>
<dbReference type="Proteomes" id="UP001440612">
    <property type="component" value="Chromosome"/>
</dbReference>
<reference evidence="5" key="1">
    <citation type="submission" date="2024-04" db="EMBL/GenBank/DDBJ databases">
        <title>Phylogenomic analyses of a clade within the roseobacter group suggest taxonomic reassignments of species of the genera Aestuariivita, Citreicella, Loktanella, Nautella, Pelagibaca, Ruegeria, Thalassobius, Thiobacimonas and Tropicibacter, and the proposal o.</title>
        <authorList>
            <person name="Jeon C.O."/>
        </authorList>
    </citation>
    <scope>NUCLEOTIDE SEQUENCE [LARGE SCALE GENOMIC DNA]</scope>
    <source>
        <strain evidence="5">BS5-3</strain>
    </source>
</reference>
<evidence type="ECO:0000313" key="4">
    <source>
        <dbReference type="EMBL" id="WZC48146.1"/>
    </source>
</evidence>
<dbReference type="SUPFAM" id="SSF55729">
    <property type="entry name" value="Acyl-CoA N-acyltransferases (Nat)"/>
    <property type="match status" value="1"/>
</dbReference>
<keyword evidence="2" id="KW-0012">Acyltransferase</keyword>
<keyword evidence="1" id="KW-0808">Transferase</keyword>
<keyword evidence="5" id="KW-1185">Reference proteome</keyword>
<name>A0ABZ2V107_9RHOB</name>
<organism evidence="4 5">
    <name type="scientific">Yoonia phaeophyticola</name>
    <dbReference type="NCBI Taxonomy" id="3137369"/>
    <lineage>
        <taxon>Bacteria</taxon>
        <taxon>Pseudomonadati</taxon>
        <taxon>Pseudomonadota</taxon>
        <taxon>Alphaproteobacteria</taxon>
        <taxon>Rhodobacterales</taxon>
        <taxon>Paracoccaceae</taxon>
        <taxon>Yoonia</taxon>
    </lineage>
</organism>
<evidence type="ECO:0000259" key="3">
    <source>
        <dbReference type="PROSITE" id="PS51186"/>
    </source>
</evidence>
<evidence type="ECO:0000313" key="5">
    <source>
        <dbReference type="Proteomes" id="UP001440612"/>
    </source>
</evidence>
<protein>
    <submittedName>
        <fullName evidence="4">N-acetyltransferase family protein</fullName>
    </submittedName>
</protein>
<gene>
    <name evidence="4" type="ORF">AABB29_14875</name>
</gene>
<evidence type="ECO:0000256" key="2">
    <source>
        <dbReference type="ARBA" id="ARBA00023315"/>
    </source>
</evidence>
<sequence length="193" mass="21117">MDLGTGAAGFRYHARPARSGLLIPKGGIIRRARPADADALAQLHVDIWRETYRNIAPAAAYQALDKPARLPYWRNALNAKDADIGALVALEDSRIIGVASFAPATHPAMNGGYEIKHFYIDRTARRTGLGKRLLRATFAEIGKSRVSLAVVTQNMAARQFYKAMGGIEAGTFTDPGPLWQSSNVIVTWDLRNE</sequence>
<accession>A0ABZ2V107</accession>
<feature type="domain" description="N-acetyltransferase" evidence="3">
    <location>
        <begin position="27"/>
        <end position="191"/>
    </location>
</feature>